<proteinExistence type="predicted"/>
<dbReference type="InterPro" id="IPR000835">
    <property type="entry name" value="HTH_MarR-typ"/>
</dbReference>
<dbReference type="InterPro" id="IPR036390">
    <property type="entry name" value="WH_DNA-bd_sf"/>
</dbReference>
<evidence type="ECO:0000313" key="2">
    <source>
        <dbReference type="EMBL" id="MBI1684052.1"/>
    </source>
</evidence>
<dbReference type="Proteomes" id="UP000639859">
    <property type="component" value="Unassembled WGS sequence"/>
</dbReference>
<dbReference type="InterPro" id="IPR039422">
    <property type="entry name" value="MarR/SlyA-like"/>
</dbReference>
<dbReference type="PANTHER" id="PTHR33164:SF43">
    <property type="entry name" value="HTH-TYPE TRANSCRIPTIONAL REPRESSOR YETL"/>
    <property type="match status" value="1"/>
</dbReference>
<comment type="caution">
    <text evidence="2">The sequence shown here is derived from an EMBL/GenBank/DDBJ whole genome shotgun (WGS) entry which is preliminary data.</text>
</comment>
<dbReference type="PROSITE" id="PS50995">
    <property type="entry name" value="HTH_MARR_2"/>
    <property type="match status" value="1"/>
</dbReference>
<keyword evidence="3" id="KW-1185">Reference proteome</keyword>
<dbReference type="PRINTS" id="PR00598">
    <property type="entry name" value="HTHMARR"/>
</dbReference>
<protein>
    <submittedName>
        <fullName evidence="2">MarR family transcriptional regulator</fullName>
    </submittedName>
</protein>
<evidence type="ECO:0000313" key="3">
    <source>
        <dbReference type="Proteomes" id="UP000639859"/>
    </source>
</evidence>
<dbReference type="Pfam" id="PF12802">
    <property type="entry name" value="MarR_2"/>
    <property type="match status" value="1"/>
</dbReference>
<dbReference type="SMART" id="SM00347">
    <property type="entry name" value="HTH_MARR"/>
    <property type="match status" value="1"/>
</dbReference>
<sequence length="155" mass="17189">MSIDLPLSPLGDHLEYWLRSVSNYASHALGQRLQAEGVTTAEWSVLRELYDVAFLSPTRLAKRLGLSVSAITKLADRLTAKNLVAREEDEDHGRRQRLVLTAHGRALVPALAAHAHANEVSLFEHISLEDQSRLKRLLIDILERRAAGGRADNAP</sequence>
<organism evidence="2 3">
    <name type="scientific">Caulobacter hibisci</name>
    <dbReference type="NCBI Taxonomy" id="2035993"/>
    <lineage>
        <taxon>Bacteria</taxon>
        <taxon>Pseudomonadati</taxon>
        <taxon>Pseudomonadota</taxon>
        <taxon>Alphaproteobacteria</taxon>
        <taxon>Caulobacterales</taxon>
        <taxon>Caulobacteraceae</taxon>
        <taxon>Caulobacter</taxon>
    </lineage>
</organism>
<feature type="domain" description="HTH marR-type" evidence="1">
    <location>
        <begin position="11"/>
        <end position="143"/>
    </location>
</feature>
<reference evidence="2 3" key="1">
    <citation type="submission" date="2020-11" db="EMBL/GenBank/DDBJ databases">
        <title>genome sequence of strain KACC 18849.</title>
        <authorList>
            <person name="Gao J."/>
            <person name="Zhang X."/>
        </authorList>
    </citation>
    <scope>NUCLEOTIDE SEQUENCE [LARGE SCALE GENOMIC DNA]</scope>
    <source>
        <strain evidence="2 3">KACC 18849</strain>
    </source>
</reference>
<dbReference type="SUPFAM" id="SSF46785">
    <property type="entry name" value="Winged helix' DNA-binding domain"/>
    <property type="match status" value="1"/>
</dbReference>
<name>A0ABS0SZP0_9CAUL</name>
<dbReference type="Gene3D" id="1.10.10.10">
    <property type="entry name" value="Winged helix-like DNA-binding domain superfamily/Winged helix DNA-binding domain"/>
    <property type="match status" value="1"/>
</dbReference>
<evidence type="ECO:0000259" key="1">
    <source>
        <dbReference type="PROSITE" id="PS50995"/>
    </source>
</evidence>
<accession>A0ABS0SZP0</accession>
<gene>
    <name evidence="2" type="ORF">I4Q42_10260</name>
</gene>
<dbReference type="RefSeq" id="WP_198575979.1">
    <property type="nucleotide sequence ID" value="NZ_JADWOX010000006.1"/>
</dbReference>
<dbReference type="EMBL" id="JADWOX010000006">
    <property type="protein sequence ID" value="MBI1684052.1"/>
    <property type="molecule type" value="Genomic_DNA"/>
</dbReference>
<dbReference type="PANTHER" id="PTHR33164">
    <property type="entry name" value="TRANSCRIPTIONAL REGULATOR, MARR FAMILY"/>
    <property type="match status" value="1"/>
</dbReference>
<dbReference type="InterPro" id="IPR036388">
    <property type="entry name" value="WH-like_DNA-bd_sf"/>
</dbReference>